<accession>A0ABS2JZT7</accession>
<protein>
    <submittedName>
        <fullName evidence="1">Uncharacterized protein</fullName>
    </submittedName>
</protein>
<name>A0ABS2JZT7_9GAMM</name>
<organism evidence="1 2">
    <name type="scientific">Dyella flava</name>
    <dbReference type="NCBI Taxonomy" id="1920170"/>
    <lineage>
        <taxon>Bacteria</taxon>
        <taxon>Pseudomonadati</taxon>
        <taxon>Pseudomonadota</taxon>
        <taxon>Gammaproteobacteria</taxon>
        <taxon>Lysobacterales</taxon>
        <taxon>Rhodanobacteraceae</taxon>
        <taxon>Dyella</taxon>
    </lineage>
</organism>
<dbReference type="Proteomes" id="UP001430149">
    <property type="component" value="Unassembled WGS sequence"/>
</dbReference>
<comment type="caution">
    <text evidence="1">The sequence shown here is derived from an EMBL/GenBank/DDBJ whole genome shotgun (WGS) entry which is preliminary data.</text>
</comment>
<evidence type="ECO:0000313" key="2">
    <source>
        <dbReference type="Proteomes" id="UP001430149"/>
    </source>
</evidence>
<proteinExistence type="predicted"/>
<keyword evidence="2" id="KW-1185">Reference proteome</keyword>
<reference evidence="1" key="1">
    <citation type="submission" date="2020-10" db="EMBL/GenBank/DDBJ databases">
        <title>Phylogeny of dyella-like bacteria.</title>
        <authorList>
            <person name="Fu J."/>
        </authorList>
    </citation>
    <scope>NUCLEOTIDE SEQUENCE</scope>
    <source>
        <strain evidence="1">DHOC52</strain>
    </source>
</reference>
<gene>
    <name evidence="1" type="ORF">ISP19_02100</name>
</gene>
<sequence>MSHSLDFVGLDKKLFFLRHVIAGNKEFSRREHQYQGTKSDSHEDWDQYAERLRYIVSNELIEIAAKLRVIQDTAVSQLSPGDLRDLDAECIGKNGIGTVLVGNFTLTLRESCNKIIHANTFELIYQNARSTVPRYMYTHWNGICQLAGTYSKKQWKIALDVYRWSDAMDYFLQELSGNIDW</sequence>
<dbReference type="EMBL" id="JADIKE010000024">
    <property type="protein sequence ID" value="MBM7124159.1"/>
    <property type="molecule type" value="Genomic_DNA"/>
</dbReference>
<dbReference type="RefSeq" id="WP_204679211.1">
    <property type="nucleotide sequence ID" value="NZ_BSNR01000006.1"/>
</dbReference>
<evidence type="ECO:0000313" key="1">
    <source>
        <dbReference type="EMBL" id="MBM7124159.1"/>
    </source>
</evidence>